<geneLocation type="plasmid" evidence="13">
    <name>2</name>
</geneLocation>
<dbReference type="Pfam" id="PF01300">
    <property type="entry name" value="Sua5_yciO_yrdC"/>
    <property type="match status" value="1"/>
</dbReference>
<dbReference type="SUPFAM" id="SSF55821">
    <property type="entry name" value="YrdC/RibB"/>
    <property type="match status" value="1"/>
</dbReference>
<dbReference type="InterPro" id="IPR050156">
    <property type="entry name" value="TC-AMP_synthase_SUA5"/>
</dbReference>
<comment type="subcellular location">
    <subcellularLocation>
        <location evidence="1">Cytoplasm</location>
    </subcellularLocation>
</comment>
<reference evidence="13" key="1">
    <citation type="submission" date="2019-01" db="EMBL/GenBank/DDBJ databases">
        <authorList>
            <consortium name="Pathogen Informatics"/>
        </authorList>
    </citation>
    <scope>NUCLEOTIDE SEQUENCE [LARGE SCALE GENOMIC DNA]</scope>
    <source>
        <strain evidence="13">NCTC10113</strain>
    </source>
</reference>
<dbReference type="EMBL" id="LR214939">
    <property type="protein sequence ID" value="VEU56402.1"/>
    <property type="molecule type" value="Genomic_DNA"/>
</dbReference>
<sequence length="157" mass="18017">MKNSKFDNLIISTTDTVLGLGGRVSEDTKKLIFEIKKRDPNKKLIILVASIEQARKFSEWNQKAEELAKKYWPGATTIVVNNQGFRMPNQLKLLEYLEYNGPIYMTSCNISNEPVCDSIEKAKKIFPEIKNVYNFGKMSQKPSKIIRAEDNKILREG</sequence>
<keyword evidence="13" id="KW-0614">Plasmid</keyword>
<dbReference type="GO" id="GO:0005524">
    <property type="term" value="F:ATP binding"/>
    <property type="evidence" value="ECO:0007669"/>
    <property type="project" value="UniProtKB-KW"/>
</dbReference>
<evidence type="ECO:0000313" key="13">
    <source>
        <dbReference type="EMBL" id="VEU56402.1"/>
    </source>
</evidence>
<keyword evidence="6" id="KW-0819">tRNA processing</keyword>
<keyword evidence="4" id="KW-0963">Cytoplasm</keyword>
<dbReference type="AlphaFoldDB" id="A0A448ZYQ7"/>
<evidence type="ECO:0000256" key="4">
    <source>
        <dbReference type="ARBA" id="ARBA00022490"/>
    </source>
</evidence>
<evidence type="ECO:0000256" key="1">
    <source>
        <dbReference type="ARBA" id="ARBA00004496"/>
    </source>
</evidence>
<gene>
    <name evidence="13" type="ORF">NCTC10113_01311</name>
</gene>
<dbReference type="GO" id="GO:0061710">
    <property type="term" value="F:L-threonylcarbamoyladenylate synthase"/>
    <property type="evidence" value="ECO:0007669"/>
    <property type="project" value="UniProtKB-EC"/>
</dbReference>
<protein>
    <recommendedName>
        <fullName evidence="10">L-threonylcarbamoyladenylate synthase</fullName>
        <ecNumber evidence="3">2.7.7.87</ecNumber>
    </recommendedName>
    <alternativeName>
        <fullName evidence="10">L-threonylcarbamoyladenylate synthase</fullName>
    </alternativeName>
</protein>
<accession>A0A448ZYQ7</accession>
<dbReference type="PROSITE" id="PS51163">
    <property type="entry name" value="YRDC"/>
    <property type="match status" value="1"/>
</dbReference>
<dbReference type="PANTHER" id="PTHR17490">
    <property type="entry name" value="SUA5"/>
    <property type="match status" value="1"/>
</dbReference>
<evidence type="ECO:0000256" key="11">
    <source>
        <dbReference type="ARBA" id="ARBA00048366"/>
    </source>
</evidence>
<keyword evidence="5" id="KW-0808">Transferase</keyword>
<dbReference type="RefSeq" id="WP_024544338.1">
    <property type="nucleotide sequence ID" value="NZ_LR214938.2"/>
</dbReference>
<evidence type="ECO:0000256" key="2">
    <source>
        <dbReference type="ARBA" id="ARBA00007663"/>
    </source>
</evidence>
<comment type="catalytic activity">
    <reaction evidence="11">
        <text>L-threonine + hydrogencarbonate + ATP = L-threonylcarbamoyladenylate + diphosphate + H2O</text>
        <dbReference type="Rhea" id="RHEA:36407"/>
        <dbReference type="ChEBI" id="CHEBI:15377"/>
        <dbReference type="ChEBI" id="CHEBI:17544"/>
        <dbReference type="ChEBI" id="CHEBI:30616"/>
        <dbReference type="ChEBI" id="CHEBI:33019"/>
        <dbReference type="ChEBI" id="CHEBI:57926"/>
        <dbReference type="ChEBI" id="CHEBI:73682"/>
        <dbReference type="EC" id="2.7.7.87"/>
    </reaction>
</comment>
<keyword evidence="7" id="KW-0548">Nucleotidyltransferase</keyword>
<dbReference type="GO" id="GO:0003725">
    <property type="term" value="F:double-stranded RNA binding"/>
    <property type="evidence" value="ECO:0007669"/>
    <property type="project" value="InterPro"/>
</dbReference>
<evidence type="ECO:0000256" key="5">
    <source>
        <dbReference type="ARBA" id="ARBA00022679"/>
    </source>
</evidence>
<keyword evidence="8" id="KW-0547">Nucleotide-binding</keyword>
<dbReference type="InterPro" id="IPR006070">
    <property type="entry name" value="Sua5-like_dom"/>
</dbReference>
<dbReference type="GO" id="GO:0005737">
    <property type="term" value="C:cytoplasm"/>
    <property type="evidence" value="ECO:0007669"/>
    <property type="project" value="UniProtKB-SubCell"/>
</dbReference>
<name>A0A448ZYQ7_METSV</name>
<evidence type="ECO:0000256" key="10">
    <source>
        <dbReference type="ARBA" id="ARBA00029774"/>
    </source>
</evidence>
<keyword evidence="9" id="KW-0067">ATP-binding</keyword>
<evidence type="ECO:0000256" key="9">
    <source>
        <dbReference type="ARBA" id="ARBA00022840"/>
    </source>
</evidence>
<evidence type="ECO:0000256" key="3">
    <source>
        <dbReference type="ARBA" id="ARBA00012584"/>
    </source>
</evidence>
<dbReference type="InterPro" id="IPR017945">
    <property type="entry name" value="DHBP_synth_RibB-like_a/b_dom"/>
</dbReference>
<evidence type="ECO:0000256" key="6">
    <source>
        <dbReference type="ARBA" id="ARBA00022694"/>
    </source>
</evidence>
<dbReference type="PANTHER" id="PTHR17490:SF16">
    <property type="entry name" value="THREONYLCARBAMOYL-AMP SYNTHASE"/>
    <property type="match status" value="1"/>
</dbReference>
<feature type="domain" description="YrdC-like" evidence="12">
    <location>
        <begin position="1"/>
        <end position="157"/>
    </location>
</feature>
<dbReference type="GO" id="GO:0006450">
    <property type="term" value="P:regulation of translational fidelity"/>
    <property type="evidence" value="ECO:0007669"/>
    <property type="project" value="TreeGrafter"/>
</dbReference>
<dbReference type="Gene3D" id="3.90.870.10">
    <property type="entry name" value="DHBP synthase"/>
    <property type="match status" value="1"/>
</dbReference>
<dbReference type="GO" id="GO:0000049">
    <property type="term" value="F:tRNA binding"/>
    <property type="evidence" value="ECO:0007669"/>
    <property type="project" value="TreeGrafter"/>
</dbReference>
<dbReference type="EC" id="2.7.7.87" evidence="3"/>
<evidence type="ECO:0000259" key="12">
    <source>
        <dbReference type="PROSITE" id="PS51163"/>
    </source>
</evidence>
<evidence type="ECO:0000256" key="7">
    <source>
        <dbReference type="ARBA" id="ARBA00022695"/>
    </source>
</evidence>
<evidence type="ECO:0000256" key="8">
    <source>
        <dbReference type="ARBA" id="ARBA00022741"/>
    </source>
</evidence>
<organism evidence="13">
    <name type="scientific">Metamycoplasma salivarium</name>
    <name type="common">Mycoplasma salivarium</name>
    <dbReference type="NCBI Taxonomy" id="2124"/>
    <lineage>
        <taxon>Bacteria</taxon>
        <taxon>Bacillati</taxon>
        <taxon>Mycoplasmatota</taxon>
        <taxon>Mycoplasmoidales</taxon>
        <taxon>Metamycoplasmataceae</taxon>
        <taxon>Metamycoplasma</taxon>
    </lineage>
</organism>
<proteinExistence type="inferred from homology"/>
<dbReference type="GO" id="GO:0008033">
    <property type="term" value="P:tRNA processing"/>
    <property type="evidence" value="ECO:0007669"/>
    <property type="project" value="UniProtKB-KW"/>
</dbReference>
<comment type="similarity">
    <text evidence="2">Belongs to the SUA5 family.</text>
</comment>